<organism evidence="2 3">
    <name type="scientific">Treponema bryantii</name>
    <dbReference type="NCBI Taxonomy" id="163"/>
    <lineage>
        <taxon>Bacteria</taxon>
        <taxon>Pseudomonadati</taxon>
        <taxon>Spirochaetota</taxon>
        <taxon>Spirochaetia</taxon>
        <taxon>Spirochaetales</taxon>
        <taxon>Treponemataceae</taxon>
        <taxon>Treponema</taxon>
    </lineage>
</organism>
<dbReference type="RefSeq" id="WP_074640472.1">
    <property type="nucleotide sequence ID" value="NZ_FOFU01000001.1"/>
</dbReference>
<keyword evidence="1" id="KW-0472">Membrane</keyword>
<keyword evidence="1" id="KW-0812">Transmembrane</keyword>
<dbReference type="EMBL" id="FOFU01000001">
    <property type="protein sequence ID" value="SEP79510.1"/>
    <property type="molecule type" value="Genomic_DNA"/>
</dbReference>
<accession>A0A1H9AS12</accession>
<gene>
    <name evidence="2" type="ORF">SAMN04487977_101448</name>
</gene>
<keyword evidence="3" id="KW-1185">Reference proteome</keyword>
<evidence type="ECO:0000313" key="2">
    <source>
        <dbReference type="EMBL" id="SEP79510.1"/>
    </source>
</evidence>
<name>A0A1H9AS12_9SPIR</name>
<dbReference type="AlphaFoldDB" id="A0A1H9AS12"/>
<feature type="transmembrane region" description="Helical" evidence="1">
    <location>
        <begin position="6"/>
        <end position="24"/>
    </location>
</feature>
<evidence type="ECO:0000313" key="3">
    <source>
        <dbReference type="Proteomes" id="UP000182360"/>
    </source>
</evidence>
<sequence>MNGEVLTNVIGTVIYLLPVLALVWKGAKLTSKLEQLEKDVEEKTSKFCNDHKTLQAKIEEERKSTDKSIDAIMLTLTDIQKSLVRVETKLEEKEKK</sequence>
<evidence type="ECO:0000256" key="1">
    <source>
        <dbReference type="SAM" id="Phobius"/>
    </source>
</evidence>
<proteinExistence type="predicted"/>
<protein>
    <submittedName>
        <fullName evidence="2">Uncharacterized protein</fullName>
    </submittedName>
</protein>
<dbReference type="Proteomes" id="UP000182360">
    <property type="component" value="Unassembled WGS sequence"/>
</dbReference>
<reference evidence="2 3" key="1">
    <citation type="submission" date="2016-10" db="EMBL/GenBank/DDBJ databases">
        <authorList>
            <person name="de Groot N.N."/>
        </authorList>
    </citation>
    <scope>NUCLEOTIDE SEQUENCE [LARGE SCALE GENOMIC DNA]</scope>
    <source>
        <strain evidence="2 3">B25</strain>
    </source>
</reference>
<keyword evidence="1" id="KW-1133">Transmembrane helix</keyword>